<dbReference type="InterPro" id="IPR009317">
    <property type="entry name" value="ChaB"/>
</dbReference>
<gene>
    <name evidence="2" type="ordered locus">AAur_1997</name>
</gene>
<dbReference type="Proteomes" id="UP000000637">
    <property type="component" value="Chromosome"/>
</dbReference>
<keyword evidence="3" id="KW-1185">Reference proteome</keyword>
<dbReference type="HOGENOM" id="CLU_129869_0_0_11"/>
<dbReference type="AlphaFoldDB" id="A1R680"/>
<evidence type="ECO:0000313" key="2">
    <source>
        <dbReference type="EMBL" id="ABM08487.1"/>
    </source>
</evidence>
<accession>A1R680</accession>
<evidence type="ECO:0000256" key="1">
    <source>
        <dbReference type="SAM" id="MobiDB-lite"/>
    </source>
</evidence>
<proteinExistence type="predicted"/>
<feature type="compositionally biased region" description="Basic and acidic residues" evidence="1">
    <location>
        <begin position="101"/>
        <end position="127"/>
    </location>
</feature>
<dbReference type="Pfam" id="PF06150">
    <property type="entry name" value="ChaB"/>
    <property type="match status" value="1"/>
</dbReference>
<protein>
    <submittedName>
        <fullName evidence="2">ChaB family protein</fullName>
    </submittedName>
</protein>
<dbReference type="EMBL" id="CP000474">
    <property type="protein sequence ID" value="ABM08487.1"/>
    <property type="molecule type" value="Genomic_DNA"/>
</dbReference>
<dbReference type="eggNOG" id="COG4572">
    <property type="taxonomic scope" value="Bacteria"/>
</dbReference>
<dbReference type="SUPFAM" id="SSF140376">
    <property type="entry name" value="ChaB-like"/>
    <property type="match status" value="1"/>
</dbReference>
<dbReference type="KEGG" id="aau:AAur_1997"/>
<feature type="region of interest" description="Disordered" evidence="1">
    <location>
        <begin position="1"/>
        <end position="34"/>
    </location>
</feature>
<feature type="region of interest" description="Disordered" evidence="1">
    <location>
        <begin position="67"/>
        <end position="144"/>
    </location>
</feature>
<dbReference type="STRING" id="290340.AAur_1997"/>
<reference evidence="2 3" key="1">
    <citation type="journal article" date="2006" name="PLoS Genet.">
        <title>Secrets of soil survival revealed by the genome sequence of Arthrobacter aurescens TC1.</title>
        <authorList>
            <person name="Mongodin E.F."/>
            <person name="Shapir N."/>
            <person name="Daugherty S.C."/>
            <person name="DeBoy R.T."/>
            <person name="Emerson J.B."/>
            <person name="Shvartzbeyn A."/>
            <person name="Radune D."/>
            <person name="Vamathevan J."/>
            <person name="Riggs F."/>
            <person name="Grinberg V."/>
            <person name="Khouri H."/>
            <person name="Wackett L.P."/>
            <person name="Nelson K.E."/>
            <person name="Sadowsky M.J."/>
        </authorList>
    </citation>
    <scope>NUCLEOTIDE SEQUENCE [LARGE SCALE GENOMIC DNA]</scope>
    <source>
        <strain evidence="2 3">TC1</strain>
    </source>
</reference>
<name>A1R680_PAEAT</name>
<organism evidence="2 3">
    <name type="scientific">Paenarthrobacter aurescens (strain TC1)</name>
    <dbReference type="NCBI Taxonomy" id="290340"/>
    <lineage>
        <taxon>Bacteria</taxon>
        <taxon>Bacillati</taxon>
        <taxon>Actinomycetota</taxon>
        <taxon>Actinomycetes</taxon>
        <taxon>Micrococcales</taxon>
        <taxon>Micrococcaceae</taxon>
        <taxon>Paenarthrobacter</taxon>
    </lineage>
</organism>
<sequence>MSAMPKTGKNHHARKDELPSTLQRSEQKAQDTFAKTYDSAMESYDNDSSRAARTAFAALKHSYEKVGDHWEAKEERGPSDEHAEEGADSRKPTAAGVDANASKEHLYRRARELEIKGRSRMDKDELVKALQKANDAATRKAREG</sequence>
<dbReference type="Gene3D" id="1.10.1740.70">
    <property type="entry name" value="ChaB"/>
    <property type="match status" value="1"/>
</dbReference>
<feature type="compositionally biased region" description="Basic and acidic residues" evidence="1">
    <location>
        <begin position="67"/>
        <end position="91"/>
    </location>
</feature>
<evidence type="ECO:0000313" key="3">
    <source>
        <dbReference type="Proteomes" id="UP000000637"/>
    </source>
</evidence>
<dbReference type="InterPro" id="IPR037205">
    <property type="entry name" value="ChaB_sf"/>
</dbReference>